<dbReference type="PANTHER" id="PTHR28629">
    <property type="entry name" value="TRIOKINASE/FMN CYCLASE"/>
    <property type="match status" value="1"/>
</dbReference>
<reference evidence="4 5" key="1">
    <citation type="submission" date="2020-01" db="EMBL/GenBank/DDBJ databases">
        <title>Complete genome sequence of Mycoplasma felis strain Myco-2.</title>
        <authorList>
            <person name="Kinoshita Y."/>
            <person name="Niwa H."/>
            <person name="Uchida-Fujii E."/>
            <person name="Nukada T."/>
        </authorList>
    </citation>
    <scope>NUCLEOTIDE SEQUENCE [LARGE SCALE GENOMIC DNA]</scope>
    <source>
        <strain evidence="4 5">Myco-2</strain>
    </source>
</reference>
<dbReference type="AlphaFoldDB" id="A0A809RTR4"/>
<keyword evidence="5" id="KW-1185">Reference proteome</keyword>
<dbReference type="PROSITE" id="PS51480">
    <property type="entry name" value="DHAL"/>
    <property type="match status" value="1"/>
</dbReference>
<dbReference type="RefSeq" id="WP_161552962.1">
    <property type="nucleotide sequence ID" value="NZ_AP022325.1"/>
</dbReference>
<dbReference type="NCBIfam" id="TIGR02365">
    <property type="entry name" value="dha_L_ycgS"/>
    <property type="match status" value="1"/>
</dbReference>
<dbReference type="GO" id="GO:0019563">
    <property type="term" value="P:glycerol catabolic process"/>
    <property type="evidence" value="ECO:0007669"/>
    <property type="project" value="TreeGrafter"/>
</dbReference>
<evidence type="ECO:0000256" key="2">
    <source>
        <dbReference type="ARBA" id="ARBA00022777"/>
    </source>
</evidence>
<dbReference type="SUPFAM" id="SSF101473">
    <property type="entry name" value="DhaL-like"/>
    <property type="match status" value="1"/>
</dbReference>
<dbReference type="InterPro" id="IPR004007">
    <property type="entry name" value="DhaL_dom"/>
</dbReference>
<proteinExistence type="predicted"/>
<dbReference type="InterPro" id="IPR050861">
    <property type="entry name" value="Dihydroxyacetone_Kinase"/>
</dbReference>
<dbReference type="Gene3D" id="1.25.40.340">
    <property type="match status" value="1"/>
</dbReference>
<dbReference type="KEGG" id="mfel:JPM2_1340"/>
<dbReference type="FunFam" id="1.25.40.340:FF:000002">
    <property type="entry name" value="Dihydroxyacetone kinase, L subunit"/>
    <property type="match status" value="1"/>
</dbReference>
<feature type="domain" description="DhaL" evidence="3">
    <location>
        <begin position="6"/>
        <end position="201"/>
    </location>
</feature>
<gene>
    <name evidence="4" type="ORF">JPM2_1340</name>
</gene>
<dbReference type="Pfam" id="PF02734">
    <property type="entry name" value="Dak2"/>
    <property type="match status" value="1"/>
</dbReference>
<dbReference type="SMART" id="SM01120">
    <property type="entry name" value="Dak2"/>
    <property type="match status" value="1"/>
</dbReference>
<organism evidence="4 5">
    <name type="scientific">Mycoplasmopsis felis</name>
    <dbReference type="NCBI Taxonomy" id="33923"/>
    <lineage>
        <taxon>Bacteria</taxon>
        <taxon>Bacillati</taxon>
        <taxon>Mycoplasmatota</taxon>
        <taxon>Mycoplasmoidales</taxon>
        <taxon>Metamycoplasmataceae</taxon>
        <taxon>Mycoplasmopsis</taxon>
    </lineage>
</organism>
<name>A0A809RTR4_9BACT</name>
<dbReference type="GO" id="GO:0005829">
    <property type="term" value="C:cytosol"/>
    <property type="evidence" value="ECO:0007669"/>
    <property type="project" value="TreeGrafter"/>
</dbReference>
<dbReference type="EMBL" id="AP022325">
    <property type="protein sequence ID" value="BBU47441.1"/>
    <property type="molecule type" value="Genomic_DNA"/>
</dbReference>
<evidence type="ECO:0000313" key="5">
    <source>
        <dbReference type="Proteomes" id="UP000464317"/>
    </source>
</evidence>
<sequence length="203" mass="22964">MKIEYQKFIDAIKEISKEINENQDWLSELDQSVGDGDHGVNMSRGFNEVAKLDHTNLSLSNYISLIGRTLMSKVGGASGPLYGMCFMNTANNIKESQSFTLKELKILVQNFVNTLTMLGKVKENEKTMFDVWKPLNDYLVNINEINLDIKNNLINFIFDCAQKTKDMIATKGRASYLKERSTGTIDPGSYSSYIILKNIINNL</sequence>
<keyword evidence="1" id="KW-0808">Transferase</keyword>
<accession>A0A809RTR4</accession>
<dbReference type="InterPro" id="IPR012737">
    <property type="entry name" value="DhaK_L_YcgS"/>
</dbReference>
<keyword evidence="2 4" id="KW-0418">Kinase</keyword>
<evidence type="ECO:0000259" key="3">
    <source>
        <dbReference type="PROSITE" id="PS51480"/>
    </source>
</evidence>
<evidence type="ECO:0000256" key="1">
    <source>
        <dbReference type="ARBA" id="ARBA00022679"/>
    </source>
</evidence>
<dbReference type="PANTHER" id="PTHR28629:SF4">
    <property type="entry name" value="TRIOKINASE_FMN CYCLASE"/>
    <property type="match status" value="1"/>
</dbReference>
<evidence type="ECO:0000313" key="4">
    <source>
        <dbReference type="EMBL" id="BBU47441.1"/>
    </source>
</evidence>
<protein>
    <submittedName>
        <fullName evidence="4">Dihydroxyacetone kinase subunit L</fullName>
    </submittedName>
</protein>
<dbReference type="Proteomes" id="UP000464317">
    <property type="component" value="Chromosome"/>
</dbReference>
<dbReference type="InterPro" id="IPR036117">
    <property type="entry name" value="DhaL_dom_sf"/>
</dbReference>
<dbReference type="GO" id="GO:0004371">
    <property type="term" value="F:glycerone kinase activity"/>
    <property type="evidence" value="ECO:0007669"/>
    <property type="project" value="InterPro"/>
</dbReference>